<feature type="domain" description="Protein kinase" evidence="2">
    <location>
        <begin position="205"/>
        <end position="459"/>
    </location>
</feature>
<protein>
    <submittedName>
        <fullName evidence="3">Lanthionine synthetase</fullName>
    </submittedName>
</protein>
<dbReference type="Pfam" id="PF05147">
    <property type="entry name" value="LANC_like"/>
    <property type="match status" value="1"/>
</dbReference>
<dbReference type="InterPro" id="IPR007822">
    <property type="entry name" value="LANC-like"/>
</dbReference>
<dbReference type="PROSITE" id="PS50011">
    <property type="entry name" value="PROTEIN_KINASE_DOM"/>
    <property type="match status" value="1"/>
</dbReference>
<evidence type="ECO:0000259" key="2">
    <source>
        <dbReference type="PROSITE" id="PS50011"/>
    </source>
</evidence>
<dbReference type="AlphaFoldDB" id="A0A1L8Q400"/>
<dbReference type="InterPro" id="IPR057929">
    <property type="entry name" value="RamC_N"/>
</dbReference>
<feature type="binding site" evidence="1">
    <location>
        <position position="761"/>
    </location>
    <ligand>
        <name>Zn(2+)</name>
        <dbReference type="ChEBI" id="CHEBI:29105"/>
    </ligand>
</feature>
<dbReference type="GO" id="GO:0046872">
    <property type="term" value="F:metal ion binding"/>
    <property type="evidence" value="ECO:0007669"/>
    <property type="project" value="UniProtKB-KW"/>
</dbReference>
<dbReference type="InterPro" id="IPR000719">
    <property type="entry name" value="Prot_kinase_dom"/>
</dbReference>
<evidence type="ECO:0000313" key="3">
    <source>
        <dbReference type="EMBL" id="OJG02229.1"/>
    </source>
</evidence>
<reference evidence="3 4" key="1">
    <citation type="submission" date="2016-07" db="EMBL/GenBank/DDBJ databases">
        <title>A clinical isolate of carbapenem-resistant Streptococcus oralis with altered penicillin binding proteins.</title>
        <authorList>
            <person name="Kanji J.N."/>
            <person name="Bharat A."/>
            <person name="Naidu P."/>
            <person name="Martin I."/>
            <person name="Mulvey M.R."/>
            <person name="Panaro C.D."/>
        </authorList>
    </citation>
    <scope>NUCLEOTIDE SEQUENCE [LARGE SCALE GENOMIC DNA]</scope>
    <source>
        <strain evidence="3 4">SC15-3744</strain>
    </source>
</reference>
<proteinExistence type="predicted"/>
<dbReference type="RefSeq" id="WP_071851707.1">
    <property type="nucleotide sequence ID" value="NZ_MBDM01000008.1"/>
</dbReference>
<dbReference type="SUPFAM" id="SSF158745">
    <property type="entry name" value="LanC-like"/>
    <property type="match status" value="1"/>
</dbReference>
<dbReference type="CDD" id="cd04434">
    <property type="entry name" value="LanC_like"/>
    <property type="match status" value="1"/>
</dbReference>
<feature type="binding site" evidence="1">
    <location>
        <position position="720"/>
    </location>
    <ligand>
        <name>Zn(2+)</name>
        <dbReference type="ChEBI" id="CHEBI:29105"/>
    </ligand>
</feature>
<dbReference type="Pfam" id="PF25816">
    <property type="entry name" value="RamC_N"/>
    <property type="match status" value="1"/>
</dbReference>
<keyword evidence="1" id="KW-0862">Zinc</keyword>
<sequence length="838" mass="98139">MDRLQTMLNKIQVDTYHKNGWLFVKYSNNKLTQGWKLHVSSQLKDACNIFYIVVQELEKERCNYKVLDCLDELKKLNSPREVSPTANKFITIYPSSRKQAKRIILNLKEKLENYKAPRILSDFQCGEHSPIHYRYGAFKAIKNYNFSENKIVYMMKNSRGELVEDLRLNYPYLPEGVKDLFTDVEKNKLFKPSPGIPENHPLNHYNIECILKKSNRGNVYRAVVKNSNQKVIIKHARPYVYSWDDGFSAIDELKNEATNLKVFQDKSYTTELIEEFYVNEDYFVVQKFIPGYNFFDLKNIDIEKNVIINNIIDIINDIHAEGYLAVDISPTNFILDDFGRVRLIDLENFTNKNNTVRRAATKFMINTDCSSKICTIQQDYFALAMLSLAIMREHVLIFEGEDVLLNITALDKIKSCMYMEKEIGNITKSQFNWLMYLLNLSEQEKLDRFEKMKYINDFEDENIEFHSKRVNSSFDFQIENETLINYLLSLNMNRESRILNSNEFGEFVSPVSFQHGLSGYLFYLSHMRDISDNGRIIEWLISEGNQNKGNGYLNGYSILFGSSGYLWALLEFYKKFASNNPSRELIIDKTREIYKDLISNYQKVEVFDFALGKSGVLLSIMKYCINFNDVDSMKFIREKIEELYLYFVEEIQNVNSLKECNFAHGLAGIAYVISIYNSEFEFKVAYENSINVFNNLLENLLENEYSRLNATPTNLELSWCEGTSGILLYFELLYDKRYSKIISRFQQLAFKFNLIQSSCYCHGLSSLLQTLNYQDNLNLRENVIEILLSRSKRDKNGILVFECEESSDTLFDFGIGNLGIYWSILGEKFPFEFKKELR</sequence>
<comment type="caution">
    <text evidence="3">The sequence shown here is derived from an EMBL/GenBank/DDBJ whole genome shotgun (WGS) entry which is preliminary data.</text>
</comment>
<accession>A0A1L8Q400</accession>
<dbReference type="Proteomes" id="UP000183671">
    <property type="component" value="Unassembled WGS sequence"/>
</dbReference>
<dbReference type="GO" id="GO:0005524">
    <property type="term" value="F:ATP binding"/>
    <property type="evidence" value="ECO:0007669"/>
    <property type="project" value="InterPro"/>
</dbReference>
<gene>
    <name evidence="3" type="ORF">BBP19_05335</name>
</gene>
<organism evidence="3 4">
    <name type="scientific">Streptococcus oralis</name>
    <dbReference type="NCBI Taxonomy" id="1303"/>
    <lineage>
        <taxon>Bacteria</taxon>
        <taxon>Bacillati</taxon>
        <taxon>Bacillota</taxon>
        <taxon>Bacilli</taxon>
        <taxon>Lactobacillales</taxon>
        <taxon>Streptococcaceae</taxon>
        <taxon>Streptococcus</taxon>
    </lineage>
</organism>
<name>A0A1L8Q400_STROR</name>
<feature type="binding site" evidence="1">
    <location>
        <position position="762"/>
    </location>
    <ligand>
        <name>Zn(2+)</name>
        <dbReference type="ChEBI" id="CHEBI:29105"/>
    </ligand>
</feature>
<dbReference type="EMBL" id="MBDM01000008">
    <property type="protein sequence ID" value="OJG02229.1"/>
    <property type="molecule type" value="Genomic_DNA"/>
</dbReference>
<dbReference type="SUPFAM" id="SSF56112">
    <property type="entry name" value="Protein kinase-like (PK-like)"/>
    <property type="match status" value="1"/>
</dbReference>
<evidence type="ECO:0000256" key="1">
    <source>
        <dbReference type="PIRSR" id="PIRSR607822-1"/>
    </source>
</evidence>
<dbReference type="InterPro" id="IPR011009">
    <property type="entry name" value="Kinase-like_dom_sf"/>
</dbReference>
<evidence type="ECO:0000313" key="4">
    <source>
        <dbReference type="Proteomes" id="UP000183671"/>
    </source>
</evidence>
<dbReference type="GO" id="GO:0031179">
    <property type="term" value="P:peptide modification"/>
    <property type="evidence" value="ECO:0007669"/>
    <property type="project" value="InterPro"/>
</dbReference>
<dbReference type="GO" id="GO:0004672">
    <property type="term" value="F:protein kinase activity"/>
    <property type="evidence" value="ECO:0007669"/>
    <property type="project" value="InterPro"/>
</dbReference>
<dbReference type="Gene3D" id="1.10.510.10">
    <property type="entry name" value="Transferase(Phosphotransferase) domain 1"/>
    <property type="match status" value="1"/>
</dbReference>
<dbReference type="Gene3D" id="1.50.10.20">
    <property type="match status" value="1"/>
</dbReference>
<keyword evidence="1" id="KW-0479">Metal-binding</keyword>